<keyword evidence="6 9" id="KW-0812">Transmembrane</keyword>
<evidence type="ECO:0000256" key="1">
    <source>
        <dbReference type="ARBA" id="ARBA00004377"/>
    </source>
</evidence>
<dbReference type="NCBIfam" id="TIGR01843">
    <property type="entry name" value="type_I_hlyD"/>
    <property type="match status" value="1"/>
</dbReference>
<evidence type="ECO:0000313" key="13">
    <source>
        <dbReference type="EMBL" id="PQA71774.1"/>
    </source>
</evidence>
<keyword evidence="7 9" id="KW-1133">Transmembrane helix</keyword>
<evidence type="ECO:0000256" key="6">
    <source>
        <dbReference type="ARBA" id="ARBA00022692"/>
    </source>
</evidence>
<evidence type="ECO:0000259" key="11">
    <source>
        <dbReference type="Pfam" id="PF25994"/>
    </source>
</evidence>
<dbReference type="Gene3D" id="2.40.30.170">
    <property type="match status" value="1"/>
</dbReference>
<proteinExistence type="inferred from homology"/>
<sequence>MVAIMTNLSSNWADRLQSNRSRLSLFGYLLVVFLICGFAIWAATMPLARAVIAQGKIAAVHHNILIQHLEGGLIKKVHVREGDYVKAGTVLYTLDPTEVRTNVNRLSKKIVSLKASLLRLAAERDGATSLLLPTADQFTPHLSDVADMIAEQQKEFDARFARYISEQDILRQRVIALNKAAIGLAAQKEAVDKQLKIIQIELDRKKRLVDQGLTNIFEYTQIQRNKTDLTGQGGAIEAQLAANVTQVIEAREQIERIRTQRVEQSVSSLNEIRIQLADAEEQLNAALSVLDRTVIKTPTDGIIISMAYGGAGSVIAPGEKLIELLPTTERPVVEARVPLQEIDALWIGQPARLRLTALNARLTPELEGSVIYISADRITDPATQEAYYRARIRISESASNTINSERIYAGMPVEIHIDAGERTFLDYLARPIIDSFKRSLTEE</sequence>
<protein>
    <recommendedName>
        <fullName evidence="9">Membrane fusion protein (MFP) family protein</fullName>
    </recommendedName>
</protein>
<dbReference type="InterPro" id="IPR010129">
    <property type="entry name" value="T1SS_HlyD"/>
</dbReference>
<dbReference type="PRINTS" id="PR01490">
    <property type="entry name" value="RTXTOXIND"/>
</dbReference>
<keyword evidence="8 9" id="KW-0472">Membrane</keyword>
<dbReference type="InterPro" id="IPR058781">
    <property type="entry name" value="HH_AprE-like"/>
</dbReference>
<evidence type="ECO:0000256" key="8">
    <source>
        <dbReference type="ARBA" id="ARBA00023136"/>
    </source>
</evidence>
<evidence type="ECO:0000256" key="2">
    <source>
        <dbReference type="ARBA" id="ARBA00009477"/>
    </source>
</evidence>
<evidence type="ECO:0000256" key="7">
    <source>
        <dbReference type="ARBA" id="ARBA00022989"/>
    </source>
</evidence>
<dbReference type="Proteomes" id="UP000238493">
    <property type="component" value="Unassembled WGS sequence"/>
</dbReference>
<dbReference type="Gene3D" id="2.40.50.100">
    <property type="match status" value="1"/>
</dbReference>
<accession>A0A2S7IUS7</accession>
<keyword evidence="3 9" id="KW-0813">Transport</keyword>
<keyword evidence="5 9" id="KW-0997">Cell inner membrane</keyword>
<evidence type="ECO:0000256" key="10">
    <source>
        <dbReference type="SAM" id="Coils"/>
    </source>
</evidence>
<dbReference type="Gene3D" id="1.10.287.470">
    <property type="entry name" value="Helix hairpin bin"/>
    <property type="match status" value="1"/>
</dbReference>
<dbReference type="PANTHER" id="PTHR30386">
    <property type="entry name" value="MEMBRANE FUSION SUBUNIT OF EMRAB-TOLC MULTIDRUG EFFLUX PUMP"/>
    <property type="match status" value="1"/>
</dbReference>
<dbReference type="EMBL" id="PTRC01000046">
    <property type="protein sequence ID" value="PQA71774.1"/>
    <property type="molecule type" value="Genomic_DNA"/>
</dbReference>
<comment type="caution">
    <text evidence="13">The sequence shown here is derived from an EMBL/GenBank/DDBJ whole genome shotgun (WGS) entry which is preliminary data.</text>
</comment>
<dbReference type="GO" id="GO:0015031">
    <property type="term" value="P:protein transport"/>
    <property type="evidence" value="ECO:0007669"/>
    <property type="project" value="InterPro"/>
</dbReference>
<evidence type="ECO:0000256" key="4">
    <source>
        <dbReference type="ARBA" id="ARBA00022475"/>
    </source>
</evidence>
<dbReference type="InterPro" id="IPR050739">
    <property type="entry name" value="MFP"/>
</dbReference>
<feature type="domain" description="AprE-like long alpha-helical hairpin" evidence="11">
    <location>
        <begin position="100"/>
        <end position="286"/>
    </location>
</feature>
<feature type="transmembrane region" description="Helical" evidence="9">
    <location>
        <begin position="25"/>
        <end position="44"/>
    </location>
</feature>
<dbReference type="PANTHER" id="PTHR30386:SF17">
    <property type="entry name" value="ALKALINE PROTEASE SECRETION PROTEIN APRE"/>
    <property type="match status" value="1"/>
</dbReference>
<evidence type="ECO:0000256" key="5">
    <source>
        <dbReference type="ARBA" id="ARBA00022519"/>
    </source>
</evidence>
<dbReference type="OrthoDB" id="9810980at2"/>
<dbReference type="InterPro" id="IPR058982">
    <property type="entry name" value="Beta-barrel_AprE"/>
</dbReference>
<evidence type="ECO:0000256" key="9">
    <source>
        <dbReference type="RuleBase" id="RU365093"/>
    </source>
</evidence>
<name>A0A2S7IUS7_9HYPH</name>
<evidence type="ECO:0000313" key="14">
    <source>
        <dbReference type="Proteomes" id="UP000238493"/>
    </source>
</evidence>
<dbReference type="SUPFAM" id="SSF111369">
    <property type="entry name" value="HlyD-like secretion proteins"/>
    <property type="match status" value="1"/>
</dbReference>
<reference evidence="13 14" key="1">
    <citation type="submission" date="2018-02" db="EMBL/GenBank/DDBJ databases">
        <title>Draft genome sequence of Ochrobactrum oryzae found in Brazil.</title>
        <authorList>
            <person name="Cerdeira L."/>
            <person name="Andrade F."/>
            <person name="Zacariotto T."/>
            <person name="Barbosa B."/>
            <person name="Santos S."/>
            <person name="Cassetari V."/>
            <person name="Lincopan N."/>
        </authorList>
    </citation>
    <scope>NUCLEOTIDE SEQUENCE [LARGE SCALE GENOMIC DNA]</scope>
    <source>
        <strain evidence="13 14">OA447</strain>
    </source>
</reference>
<keyword evidence="14" id="KW-1185">Reference proteome</keyword>
<comment type="subcellular location">
    <subcellularLocation>
        <location evidence="1 9">Cell inner membrane</location>
        <topology evidence="1 9">Single-pass membrane protein</topology>
    </subcellularLocation>
</comment>
<evidence type="ECO:0000259" key="12">
    <source>
        <dbReference type="Pfam" id="PF26002"/>
    </source>
</evidence>
<feature type="domain" description="AprE-like beta-barrel" evidence="12">
    <location>
        <begin position="332"/>
        <end position="419"/>
    </location>
</feature>
<gene>
    <name evidence="13" type="ORF">C3731_20170</name>
</gene>
<keyword evidence="10" id="KW-0175">Coiled coil</keyword>
<dbReference type="GO" id="GO:0005886">
    <property type="term" value="C:plasma membrane"/>
    <property type="evidence" value="ECO:0007669"/>
    <property type="project" value="UniProtKB-SubCell"/>
</dbReference>
<organism evidence="13 14">
    <name type="scientific">Brucella oryzae</name>
    <dbReference type="NCBI Taxonomy" id="335286"/>
    <lineage>
        <taxon>Bacteria</taxon>
        <taxon>Pseudomonadati</taxon>
        <taxon>Pseudomonadota</taxon>
        <taxon>Alphaproteobacteria</taxon>
        <taxon>Hyphomicrobiales</taxon>
        <taxon>Brucellaceae</taxon>
        <taxon>Brucella/Ochrobactrum group</taxon>
        <taxon>Brucella</taxon>
    </lineage>
</organism>
<dbReference type="Pfam" id="PF25994">
    <property type="entry name" value="HH_AprE"/>
    <property type="match status" value="1"/>
</dbReference>
<keyword evidence="4 9" id="KW-1003">Cell membrane</keyword>
<dbReference type="AlphaFoldDB" id="A0A2S7IUS7"/>
<dbReference type="Pfam" id="PF26002">
    <property type="entry name" value="Beta-barrel_AprE"/>
    <property type="match status" value="1"/>
</dbReference>
<feature type="coiled-coil region" evidence="10">
    <location>
        <begin position="262"/>
        <end position="289"/>
    </location>
</feature>
<comment type="similarity">
    <text evidence="2 9">Belongs to the membrane fusion protein (MFP) (TC 8.A.1) family.</text>
</comment>
<evidence type="ECO:0000256" key="3">
    <source>
        <dbReference type="ARBA" id="ARBA00022448"/>
    </source>
</evidence>